<keyword evidence="4" id="KW-1185">Reference proteome</keyword>
<dbReference type="AlphaFoldDB" id="A0A270BMR5"/>
<name>A0A270BMR5_9PROT</name>
<gene>
    <name evidence="3" type="ORF">B9K05_06605</name>
</gene>
<sequence>MLNGCLLLGSSAHAQGIGQGGPGGGPGGQGPGGHAAMHNPPPPGGPGRGGMRGGRGGPGHDSDHYDMNRRWQRGDRYDGPVNSRWYVNDWRSHSGLYAPPPGYRWMQYGNQFLLTSIASGVIAGVVGGVISSGMAR</sequence>
<evidence type="ECO:0008006" key="5">
    <source>
        <dbReference type="Google" id="ProtNLM"/>
    </source>
</evidence>
<feature type="transmembrane region" description="Helical" evidence="2">
    <location>
        <begin position="112"/>
        <end position="135"/>
    </location>
</feature>
<dbReference type="Proteomes" id="UP000216033">
    <property type="component" value="Unassembled WGS sequence"/>
</dbReference>
<keyword evidence="2" id="KW-0812">Transmembrane</keyword>
<dbReference type="STRING" id="1231343.Absy_003_150"/>
<dbReference type="Gene3D" id="3.10.450.160">
    <property type="entry name" value="inner membrane protein cigr"/>
    <property type="match status" value="1"/>
</dbReference>
<reference evidence="3 4" key="1">
    <citation type="submission" date="2017-04" db="EMBL/GenBank/DDBJ databases">
        <title>Kefir bacterial isolates.</title>
        <authorList>
            <person name="Kim Y."/>
            <person name="Blasche S."/>
            <person name="Patil K.R."/>
        </authorList>
    </citation>
    <scope>NUCLEOTIDE SEQUENCE [LARGE SCALE GENOMIC DNA]</scope>
    <source>
        <strain evidence="3 4">KR-2</strain>
    </source>
</reference>
<keyword evidence="2" id="KW-0472">Membrane</keyword>
<feature type="compositionally biased region" description="Gly residues" evidence="1">
    <location>
        <begin position="46"/>
        <end position="57"/>
    </location>
</feature>
<protein>
    <recommendedName>
        <fullName evidence="5">RcnB family protein</fullName>
    </recommendedName>
</protein>
<organism evidence="3 4">
    <name type="scientific">Acetobacter syzygii</name>
    <dbReference type="NCBI Taxonomy" id="146476"/>
    <lineage>
        <taxon>Bacteria</taxon>
        <taxon>Pseudomonadati</taxon>
        <taxon>Pseudomonadota</taxon>
        <taxon>Alphaproteobacteria</taxon>
        <taxon>Acetobacterales</taxon>
        <taxon>Acetobacteraceae</taxon>
        <taxon>Acetobacter</taxon>
    </lineage>
</organism>
<evidence type="ECO:0000256" key="2">
    <source>
        <dbReference type="SAM" id="Phobius"/>
    </source>
</evidence>
<feature type="region of interest" description="Disordered" evidence="1">
    <location>
        <begin position="16"/>
        <end position="74"/>
    </location>
</feature>
<dbReference type="InterPro" id="IPR024572">
    <property type="entry name" value="RcnB"/>
</dbReference>
<accession>A0A270BMR5</accession>
<dbReference type="OrthoDB" id="9808839at2"/>
<evidence type="ECO:0000313" key="3">
    <source>
        <dbReference type="EMBL" id="PAL26298.1"/>
    </source>
</evidence>
<keyword evidence="2" id="KW-1133">Transmembrane helix</keyword>
<dbReference type="EMBL" id="NDFP01000005">
    <property type="protein sequence ID" value="PAL26298.1"/>
    <property type="molecule type" value="Genomic_DNA"/>
</dbReference>
<feature type="compositionally biased region" description="Gly residues" evidence="1">
    <location>
        <begin position="17"/>
        <end position="33"/>
    </location>
</feature>
<comment type="caution">
    <text evidence="3">The sequence shown here is derived from an EMBL/GenBank/DDBJ whole genome shotgun (WGS) entry which is preliminary data.</text>
</comment>
<feature type="compositionally biased region" description="Basic and acidic residues" evidence="1">
    <location>
        <begin position="58"/>
        <end position="74"/>
    </location>
</feature>
<dbReference type="Pfam" id="PF11776">
    <property type="entry name" value="RcnB"/>
    <property type="match status" value="1"/>
</dbReference>
<proteinExistence type="predicted"/>
<evidence type="ECO:0000256" key="1">
    <source>
        <dbReference type="SAM" id="MobiDB-lite"/>
    </source>
</evidence>
<evidence type="ECO:0000313" key="4">
    <source>
        <dbReference type="Proteomes" id="UP000216033"/>
    </source>
</evidence>